<comment type="caution">
    <text evidence="2">The sequence shown here is derived from an EMBL/GenBank/DDBJ whole genome shotgun (WGS) entry which is preliminary data.</text>
</comment>
<dbReference type="RefSeq" id="WP_305108834.1">
    <property type="nucleotide sequence ID" value="NZ_JAUTWS010000146.1"/>
</dbReference>
<evidence type="ECO:0000259" key="1">
    <source>
        <dbReference type="Pfam" id="PF01656"/>
    </source>
</evidence>
<accession>A0ABT9ECZ6</accession>
<name>A0ABT9ECZ6_9PROT</name>
<sequence>MRGRRALARWHHGEPRSAAIGAAAVFRRKTACWLTCDAQRCASHATDGGQVARKQSPARGRVVLIASPKGGVGKSSLCRSLLVSAARQGIRCLGVDLDPQQTLTKWHARRERVRQTYPECSEVPVLAVPLADWRAALKETGNVDLLVIDTPPSIEAQYGATLSLCAAADIVLVPTGATQDDVDSVTPWMRTLTGADIRSSFVLNRANRRVRSYEAIRTKLLQVGALCPVEIPLLEDIHVSAGKGLAVPDFVKAKAAETFDALWAYVVREAGIRVPAKAA</sequence>
<dbReference type="CDD" id="cd02042">
    <property type="entry name" value="ParAB_family"/>
    <property type="match status" value="1"/>
</dbReference>
<dbReference type="InterPro" id="IPR050678">
    <property type="entry name" value="DNA_Partitioning_ATPase"/>
</dbReference>
<dbReference type="InterPro" id="IPR002586">
    <property type="entry name" value="CobQ/CobB/MinD/ParA_Nub-bd_dom"/>
</dbReference>
<proteinExistence type="predicted"/>
<reference evidence="2 3" key="1">
    <citation type="submission" date="2023-08" db="EMBL/GenBank/DDBJ databases">
        <title>The draft genome sequence of Paracraurococcus sp. LOR1-02.</title>
        <authorList>
            <person name="Kingkaew E."/>
            <person name="Tanasupawat S."/>
        </authorList>
    </citation>
    <scope>NUCLEOTIDE SEQUENCE [LARGE SCALE GENOMIC DNA]</scope>
    <source>
        <strain evidence="2 3">LOR1-02</strain>
    </source>
</reference>
<evidence type="ECO:0000313" key="2">
    <source>
        <dbReference type="EMBL" id="MDO9713984.1"/>
    </source>
</evidence>
<dbReference type="PANTHER" id="PTHR13696:SF96">
    <property type="entry name" value="COBQ_COBB_MIND_PARA NUCLEOTIDE BINDING DOMAIN-CONTAINING PROTEIN"/>
    <property type="match status" value="1"/>
</dbReference>
<dbReference type="Pfam" id="PF01656">
    <property type="entry name" value="CbiA"/>
    <property type="match status" value="1"/>
</dbReference>
<dbReference type="SUPFAM" id="SSF52540">
    <property type="entry name" value="P-loop containing nucleoside triphosphate hydrolases"/>
    <property type="match status" value="1"/>
</dbReference>
<keyword evidence="3" id="KW-1185">Reference proteome</keyword>
<gene>
    <name evidence="2" type="ORF">Q7A36_37115</name>
</gene>
<dbReference type="PANTHER" id="PTHR13696">
    <property type="entry name" value="P-LOOP CONTAINING NUCLEOSIDE TRIPHOSPHATE HYDROLASE"/>
    <property type="match status" value="1"/>
</dbReference>
<dbReference type="Proteomes" id="UP001243009">
    <property type="component" value="Unassembled WGS sequence"/>
</dbReference>
<dbReference type="EMBL" id="JAUTWS010000146">
    <property type="protein sequence ID" value="MDO9713984.1"/>
    <property type="molecule type" value="Genomic_DNA"/>
</dbReference>
<evidence type="ECO:0000313" key="3">
    <source>
        <dbReference type="Proteomes" id="UP001243009"/>
    </source>
</evidence>
<protein>
    <submittedName>
        <fullName evidence="2">ParA family protein</fullName>
    </submittedName>
</protein>
<organism evidence="2 3">
    <name type="scientific">Paracraurococcus lichenis</name>
    <dbReference type="NCBI Taxonomy" id="3064888"/>
    <lineage>
        <taxon>Bacteria</taxon>
        <taxon>Pseudomonadati</taxon>
        <taxon>Pseudomonadota</taxon>
        <taxon>Alphaproteobacteria</taxon>
        <taxon>Acetobacterales</taxon>
        <taxon>Roseomonadaceae</taxon>
        <taxon>Paracraurococcus</taxon>
    </lineage>
</organism>
<dbReference type="InterPro" id="IPR027417">
    <property type="entry name" value="P-loop_NTPase"/>
</dbReference>
<feature type="domain" description="CobQ/CobB/MinD/ParA nucleotide binding" evidence="1">
    <location>
        <begin position="64"/>
        <end position="238"/>
    </location>
</feature>
<dbReference type="Gene3D" id="3.40.50.300">
    <property type="entry name" value="P-loop containing nucleotide triphosphate hydrolases"/>
    <property type="match status" value="1"/>
</dbReference>